<dbReference type="EMBL" id="KK914535">
    <property type="protein sequence ID" value="KDP34297.1"/>
    <property type="molecule type" value="Genomic_DNA"/>
</dbReference>
<proteinExistence type="predicted"/>
<feature type="chain" id="PRO_5001643641" description="Secreted protein" evidence="1">
    <location>
        <begin position="26"/>
        <end position="91"/>
    </location>
</feature>
<evidence type="ECO:0000313" key="3">
    <source>
        <dbReference type="Proteomes" id="UP000027138"/>
    </source>
</evidence>
<keyword evidence="3" id="KW-1185">Reference proteome</keyword>
<evidence type="ECO:0000256" key="1">
    <source>
        <dbReference type="SAM" id="SignalP"/>
    </source>
</evidence>
<protein>
    <recommendedName>
        <fullName evidence="4">Secreted protein</fullName>
    </recommendedName>
</protein>
<dbReference type="AlphaFoldDB" id="A0A067KDX6"/>
<dbReference type="Proteomes" id="UP000027138">
    <property type="component" value="Unassembled WGS sequence"/>
</dbReference>
<evidence type="ECO:0008006" key="4">
    <source>
        <dbReference type="Google" id="ProtNLM"/>
    </source>
</evidence>
<name>A0A067KDX6_JATCU</name>
<sequence>MGMLLNTAWACWALDLARWWHHGRAEVSTSRDRQFPMARACCWGHGLGVLASEPARQNLVTWHGRAEVHGWGVLASDLERRLPLVSTAMAC</sequence>
<gene>
    <name evidence="2" type="ORF">JCGZ_12645</name>
</gene>
<organism evidence="2 3">
    <name type="scientific">Jatropha curcas</name>
    <name type="common">Barbados nut</name>
    <dbReference type="NCBI Taxonomy" id="180498"/>
    <lineage>
        <taxon>Eukaryota</taxon>
        <taxon>Viridiplantae</taxon>
        <taxon>Streptophyta</taxon>
        <taxon>Embryophyta</taxon>
        <taxon>Tracheophyta</taxon>
        <taxon>Spermatophyta</taxon>
        <taxon>Magnoliopsida</taxon>
        <taxon>eudicotyledons</taxon>
        <taxon>Gunneridae</taxon>
        <taxon>Pentapetalae</taxon>
        <taxon>rosids</taxon>
        <taxon>fabids</taxon>
        <taxon>Malpighiales</taxon>
        <taxon>Euphorbiaceae</taxon>
        <taxon>Crotonoideae</taxon>
        <taxon>Jatropheae</taxon>
        <taxon>Jatropha</taxon>
    </lineage>
</organism>
<keyword evidence="1" id="KW-0732">Signal</keyword>
<accession>A0A067KDX6</accession>
<reference evidence="2 3" key="1">
    <citation type="journal article" date="2014" name="PLoS ONE">
        <title>Global Analysis of Gene Expression Profiles in Physic Nut (Jatropha curcas L.) Seedlings Exposed to Salt Stress.</title>
        <authorList>
            <person name="Zhang L."/>
            <person name="Zhang C."/>
            <person name="Wu P."/>
            <person name="Chen Y."/>
            <person name="Li M."/>
            <person name="Jiang H."/>
            <person name="Wu G."/>
        </authorList>
    </citation>
    <scope>NUCLEOTIDE SEQUENCE [LARGE SCALE GENOMIC DNA]</scope>
    <source>
        <strain evidence="3">cv. GZQX0401</strain>
        <tissue evidence="2">Young leaves</tissue>
    </source>
</reference>
<feature type="signal peptide" evidence="1">
    <location>
        <begin position="1"/>
        <end position="25"/>
    </location>
</feature>
<evidence type="ECO:0000313" key="2">
    <source>
        <dbReference type="EMBL" id="KDP34297.1"/>
    </source>
</evidence>